<feature type="coiled-coil region" evidence="1">
    <location>
        <begin position="298"/>
        <end position="332"/>
    </location>
</feature>
<accession>A0A6J6ESY7</accession>
<dbReference type="EMBL" id="CAEZTM010000066">
    <property type="protein sequence ID" value="CAB4578479.1"/>
    <property type="molecule type" value="Genomic_DNA"/>
</dbReference>
<gene>
    <name evidence="2" type="ORF">UFOPK1684_01209</name>
</gene>
<keyword evidence="1" id="KW-0175">Coiled coil</keyword>
<dbReference type="AlphaFoldDB" id="A0A6J6ESY7"/>
<name>A0A6J6ESY7_9ZZZZ</name>
<evidence type="ECO:0000313" key="2">
    <source>
        <dbReference type="EMBL" id="CAB4578479.1"/>
    </source>
</evidence>
<organism evidence="2">
    <name type="scientific">freshwater metagenome</name>
    <dbReference type="NCBI Taxonomy" id="449393"/>
    <lineage>
        <taxon>unclassified sequences</taxon>
        <taxon>metagenomes</taxon>
        <taxon>ecological metagenomes</taxon>
    </lineage>
</organism>
<protein>
    <submittedName>
        <fullName evidence="2">Unannotated protein</fullName>
    </submittedName>
</protein>
<evidence type="ECO:0000256" key="1">
    <source>
        <dbReference type="SAM" id="Coils"/>
    </source>
</evidence>
<feature type="coiled-coil region" evidence="1">
    <location>
        <begin position="219"/>
        <end position="257"/>
    </location>
</feature>
<proteinExistence type="predicted"/>
<reference evidence="2" key="1">
    <citation type="submission" date="2020-05" db="EMBL/GenBank/DDBJ databases">
        <authorList>
            <person name="Chiriac C."/>
            <person name="Salcher M."/>
            <person name="Ghai R."/>
            <person name="Kavagutti S V."/>
        </authorList>
    </citation>
    <scope>NUCLEOTIDE SEQUENCE</scope>
</reference>
<sequence length="405" mass="45450">MAEHSIGSRAGRAALVVLATAALALQGGAAWGVSWVITNERHLKDQLVAYQFEAPEEILFYARQSGMSPTGELYFMTSLPQVVPVYEFDRYCTRNEPGIGVLGCYTLRDGRIYLYDVTDDRLASIEPVVAAHEMLHSAWARLSGAEQERLAQLLEEGFATLPSDHQLRDRIASYEADNPASRIPELYSILGTEVAPLPALLEEHYAIYFDDRSKVVALADELYRVFDTVEAELNALAQELESRVAEIEGLRFAYEAEQSKLNAAILSFNDRASQPGAFPSRSEFESTRNALVERQSRLESMRVSLQTKINEYNELLEELNRLNSEVSELNQGINVRLREEEELSPQDTDLEQSSFGFRGAGGCCGIDVPSTHDLILDHGFAARSVDHYREQPDHHRCDYWAKPLT</sequence>